<organism evidence="3 4">
    <name type="scientific">Thalictrum thalictroides</name>
    <name type="common">Rue-anemone</name>
    <name type="synonym">Anemone thalictroides</name>
    <dbReference type="NCBI Taxonomy" id="46969"/>
    <lineage>
        <taxon>Eukaryota</taxon>
        <taxon>Viridiplantae</taxon>
        <taxon>Streptophyta</taxon>
        <taxon>Embryophyta</taxon>
        <taxon>Tracheophyta</taxon>
        <taxon>Spermatophyta</taxon>
        <taxon>Magnoliopsida</taxon>
        <taxon>Ranunculales</taxon>
        <taxon>Ranunculaceae</taxon>
        <taxon>Thalictroideae</taxon>
        <taxon>Thalictrum</taxon>
    </lineage>
</organism>
<keyword evidence="4" id="KW-1185">Reference proteome</keyword>
<dbReference type="Pfam" id="PF08268">
    <property type="entry name" value="FBA_3"/>
    <property type="match status" value="1"/>
</dbReference>
<proteinExistence type="predicted"/>
<evidence type="ECO:0000313" key="3">
    <source>
        <dbReference type="EMBL" id="KAF5193703.1"/>
    </source>
</evidence>
<evidence type="ECO:0000313" key="4">
    <source>
        <dbReference type="Proteomes" id="UP000554482"/>
    </source>
</evidence>
<evidence type="ECO:0000259" key="1">
    <source>
        <dbReference type="Pfam" id="PF00646"/>
    </source>
</evidence>
<dbReference type="PANTHER" id="PTHR31672">
    <property type="entry name" value="BNACNNG10540D PROTEIN"/>
    <property type="match status" value="1"/>
</dbReference>
<dbReference type="SUPFAM" id="SSF81383">
    <property type="entry name" value="F-box domain"/>
    <property type="match status" value="1"/>
</dbReference>
<evidence type="ECO:0000259" key="2">
    <source>
        <dbReference type="Pfam" id="PF08268"/>
    </source>
</evidence>
<accession>A0A7J6W9U0</accession>
<dbReference type="InterPro" id="IPR013187">
    <property type="entry name" value="F-box-assoc_dom_typ3"/>
</dbReference>
<feature type="domain" description="F-box" evidence="1">
    <location>
        <begin position="34"/>
        <end position="69"/>
    </location>
</feature>
<dbReference type="NCBIfam" id="TIGR01640">
    <property type="entry name" value="F_box_assoc_1"/>
    <property type="match status" value="1"/>
</dbReference>
<dbReference type="PANTHER" id="PTHR31672:SF13">
    <property type="entry name" value="F-BOX PROTEIN CPR30-LIKE"/>
    <property type="match status" value="1"/>
</dbReference>
<feature type="domain" description="F-box associated beta-propeller type 3" evidence="2">
    <location>
        <begin position="119"/>
        <end position="394"/>
    </location>
</feature>
<evidence type="ECO:0008006" key="5">
    <source>
        <dbReference type="Google" id="ProtNLM"/>
    </source>
</evidence>
<dbReference type="OrthoDB" id="610337at2759"/>
<dbReference type="InterPro" id="IPR050796">
    <property type="entry name" value="SCF_F-box_component"/>
</dbReference>
<dbReference type="InterPro" id="IPR001810">
    <property type="entry name" value="F-box_dom"/>
</dbReference>
<reference evidence="3 4" key="1">
    <citation type="submission" date="2020-06" db="EMBL/GenBank/DDBJ databases">
        <title>Transcriptomic and genomic resources for Thalictrum thalictroides and T. hernandezii: Facilitating candidate gene discovery in an emerging model plant lineage.</title>
        <authorList>
            <person name="Arias T."/>
            <person name="Riano-Pachon D.M."/>
            <person name="Di Stilio V.S."/>
        </authorList>
    </citation>
    <scope>NUCLEOTIDE SEQUENCE [LARGE SCALE GENOMIC DNA]</scope>
    <source>
        <strain evidence="4">cv. WT478/WT964</strain>
        <tissue evidence="3">Leaves</tissue>
    </source>
</reference>
<dbReference type="Gene3D" id="1.20.1280.50">
    <property type="match status" value="1"/>
</dbReference>
<dbReference type="Pfam" id="PF00646">
    <property type="entry name" value="F-box"/>
    <property type="match status" value="1"/>
</dbReference>
<name>A0A7J6W9U0_THATH</name>
<protein>
    <recommendedName>
        <fullName evidence="5">F-box protein</fullName>
    </recommendedName>
</protein>
<comment type="caution">
    <text evidence="3">The sequence shown here is derived from an EMBL/GenBank/DDBJ whole genome shotgun (WGS) entry which is preliminary data.</text>
</comment>
<gene>
    <name evidence="3" type="ORF">FRX31_016717</name>
</gene>
<dbReference type="AlphaFoldDB" id="A0A7J6W9U0"/>
<dbReference type="Proteomes" id="UP000554482">
    <property type="component" value="Unassembled WGS sequence"/>
</dbReference>
<dbReference type="InterPro" id="IPR036047">
    <property type="entry name" value="F-box-like_dom_sf"/>
</dbReference>
<sequence>MENQSFKRSVVRRSNNLTSSRDILRFLQATHQQDLPHEVMQYIFSMLPMAYVFLYKFVCQGWRKSICEPEMARLHFLHSRDNPRTTSLLLYSVVRSKSSGVEDISLRIIPYADKCDHAFELTNLQFIKSFLPKFKIMGSCHGLVCVADDSCTYSKIRIFNPVTGHCYLCPESNLGRQGKVINGKFFGFGYDPNLKLYKVVRIREVVSGGRMVGMAIELHILGTGCWETYKFPKKYMMLSGPRGRTHGVFFRGVFLWLCITENSSVMYIGAFYTEMGEEHLFRAFELPQPIIGRNCYQVYFGELDGIFSVAYDGNPSEKYMDVWQLQENGHWLIGYKIPKPDPCSLCKSIARVQPLGIDMNGNILFNVRCCVHRGFYSYNPKNDTLLEFRTNGLPTCYAAFPLTPTFFPLKEAIYCSVMEEIHKRDHRRITACNQ</sequence>
<dbReference type="EMBL" id="JABWDY010019742">
    <property type="protein sequence ID" value="KAF5193703.1"/>
    <property type="molecule type" value="Genomic_DNA"/>
</dbReference>
<dbReference type="InterPro" id="IPR017451">
    <property type="entry name" value="F-box-assoc_interact_dom"/>
</dbReference>